<evidence type="ECO:0008006" key="5">
    <source>
        <dbReference type="Google" id="ProtNLM"/>
    </source>
</evidence>
<feature type="compositionally biased region" description="Basic and acidic residues" evidence="1">
    <location>
        <begin position="1087"/>
        <end position="1097"/>
    </location>
</feature>
<feature type="region of interest" description="Disordered" evidence="1">
    <location>
        <begin position="1"/>
        <end position="138"/>
    </location>
</feature>
<evidence type="ECO:0000256" key="1">
    <source>
        <dbReference type="SAM" id="MobiDB-lite"/>
    </source>
</evidence>
<gene>
    <name evidence="3" type="ORF">L227DRAFT_616627</name>
</gene>
<protein>
    <recommendedName>
        <fullName evidence="5">Proteophosphoglycan ppg4</fullName>
    </recommendedName>
</protein>
<feature type="compositionally biased region" description="Basic and acidic residues" evidence="1">
    <location>
        <begin position="598"/>
        <end position="614"/>
    </location>
</feature>
<feature type="compositionally biased region" description="Low complexity" evidence="1">
    <location>
        <begin position="41"/>
        <end position="62"/>
    </location>
</feature>
<dbReference type="EMBL" id="ML122313">
    <property type="protein sequence ID" value="RPD53943.1"/>
    <property type="molecule type" value="Genomic_DNA"/>
</dbReference>
<organism evidence="3 4">
    <name type="scientific">Lentinus tigrinus ALCF2SS1-6</name>
    <dbReference type="NCBI Taxonomy" id="1328759"/>
    <lineage>
        <taxon>Eukaryota</taxon>
        <taxon>Fungi</taxon>
        <taxon>Dikarya</taxon>
        <taxon>Basidiomycota</taxon>
        <taxon>Agaricomycotina</taxon>
        <taxon>Agaricomycetes</taxon>
        <taxon>Polyporales</taxon>
        <taxon>Polyporaceae</taxon>
        <taxon>Lentinus</taxon>
    </lineage>
</organism>
<keyword evidence="2" id="KW-1133">Transmembrane helix</keyword>
<feature type="compositionally biased region" description="Polar residues" evidence="1">
    <location>
        <begin position="995"/>
        <end position="1014"/>
    </location>
</feature>
<feature type="compositionally biased region" description="Acidic residues" evidence="1">
    <location>
        <begin position="615"/>
        <end position="638"/>
    </location>
</feature>
<sequence>MSRQQYDSSTPESPSPNSGSRPSSSGNITDQSRDPAHGPTPVSEGQSSSPQSPQGVSSSSEGYPSWLPKRPPGPAPRSTIQSSVAGMFSEPGPSNEPAMVGRKPTPRSVRIVSLQSQAEKSTRREPTDQSRAFSGAGHARAWSRATSAALTPTLFSASGGEGQLPRPRFKAPGLQMDLLLVPSWKMRLWYYLFPLFVFAHIPLQTFFDFNAAFILVSVAKFPNPEAPGVPGSGRNWALAAAAYIACWFAWIAVVFVLYEIVYSFVRRWRVKRPLVLPIYFSSAAFNFAAMYSYVNFCFMYHIRWSAFAGEHGSLPDGLAETFYFYSQNLPTVALLMPRAALCMALLFSFSSPDPGAVALADAGISHRDGTFFRASDGTLTNYARGVLIANAAWTAWRILVLLISWVGLWIFSGQGCAGLCGPRYRWEEEDAEKAAAAINDNVSDFDTLPWSWKECTILRIKDAYDFCLTNKHTRGESALGKEKAPAPAEPSTPYPGMERIFAAVGLPSGPQPSRRGVLSEELFESPRHTPELDEAGGVKAKSAPELSAILPPTPAVQQREKQGADPSGPLMKLPYPFTGYGAQISSEDVVPFPPSPAIEDKEVPIEGEETHHTGEEEEGEEEEEEEAEEGEEEEDESEVPSSERRTSGSMSSLGRPVASRYPFQFRRPRGSMSSASHMSPQTHSTPYSTQSRSTQSRSTRHSRSTQSTGNVESSDSHSPRSNVSSNASPMHSSFSGSVIPMPPRHPQAQQVQRRARAGTVPVAGPSSPGSPSPVVFPGSRPRARTRTESMVTDPSMSYGPIPIGSFESDGEDYYEEHELDESLIEVPEAEGSIEEAERQDSVGLLSAAPSPRASLANLRHRGSGLSHRRSNGSRSHSGGSRSHSGGSRSQSRSRTNSGTSISEVARSRAQSLIASIGAASRSSIDLVRSRTNSLVRLADSPYASTSSEAVLSSPENHTFGHPLREQWRAEEAMHEMSDIAESEVNVRIDQPEEATASSEQELHSARSNLSAPSEHQSELSMHTERGGVAIAGRDTLAVPPLPGQAHRDESMPDVSTAPQSFITAPTTREDTTSSSGQTQRTWGTMEHYTHGADWHPM</sequence>
<feature type="compositionally biased region" description="Low complexity" evidence="1">
    <location>
        <begin position="844"/>
        <end position="857"/>
    </location>
</feature>
<feature type="compositionally biased region" description="Basic residues" evidence="1">
    <location>
        <begin position="858"/>
        <end position="871"/>
    </location>
</feature>
<feature type="compositionally biased region" description="Low complexity" evidence="1">
    <location>
        <begin position="872"/>
        <end position="900"/>
    </location>
</feature>
<dbReference type="PANTHER" id="PTHR24216:SF65">
    <property type="entry name" value="PAXILLIN-LIKE PROTEIN 1"/>
    <property type="match status" value="1"/>
</dbReference>
<feature type="region of interest" description="Disordered" evidence="1">
    <location>
        <begin position="1036"/>
        <end position="1097"/>
    </location>
</feature>
<dbReference type="AlphaFoldDB" id="A0A5C2RQU7"/>
<dbReference type="STRING" id="1328759.A0A5C2RQU7"/>
<keyword evidence="2" id="KW-0812">Transmembrane</keyword>
<dbReference type="Proteomes" id="UP000313359">
    <property type="component" value="Unassembled WGS sequence"/>
</dbReference>
<feature type="compositionally biased region" description="Polar residues" evidence="1">
    <location>
        <begin position="719"/>
        <end position="736"/>
    </location>
</feature>
<feature type="region of interest" description="Disordered" evidence="1">
    <location>
        <begin position="551"/>
        <end position="903"/>
    </location>
</feature>
<feature type="compositionally biased region" description="Polar residues" evidence="1">
    <location>
        <begin position="1"/>
        <end position="12"/>
    </location>
</feature>
<feature type="compositionally biased region" description="Low complexity" evidence="1">
    <location>
        <begin position="15"/>
        <end position="27"/>
    </location>
</feature>
<dbReference type="OrthoDB" id="2575061at2759"/>
<feature type="compositionally biased region" description="Acidic residues" evidence="1">
    <location>
        <begin position="808"/>
        <end position="834"/>
    </location>
</feature>
<evidence type="ECO:0000256" key="2">
    <source>
        <dbReference type="SAM" id="Phobius"/>
    </source>
</evidence>
<feature type="transmembrane region" description="Helical" evidence="2">
    <location>
        <begin position="188"/>
        <end position="216"/>
    </location>
</feature>
<feature type="transmembrane region" description="Helical" evidence="2">
    <location>
        <begin position="236"/>
        <end position="262"/>
    </location>
</feature>
<proteinExistence type="predicted"/>
<feature type="compositionally biased region" description="Low complexity" evidence="1">
    <location>
        <begin position="746"/>
        <end position="780"/>
    </location>
</feature>
<evidence type="ECO:0000313" key="4">
    <source>
        <dbReference type="Proteomes" id="UP000313359"/>
    </source>
</evidence>
<keyword evidence="4" id="KW-1185">Reference proteome</keyword>
<feature type="region of interest" description="Disordered" evidence="1">
    <location>
        <begin position="991"/>
        <end position="1021"/>
    </location>
</feature>
<accession>A0A5C2RQU7</accession>
<name>A0A5C2RQU7_9APHY</name>
<feature type="compositionally biased region" description="Polar residues" evidence="1">
    <location>
        <begin position="671"/>
        <end position="687"/>
    </location>
</feature>
<keyword evidence="2" id="KW-0472">Membrane</keyword>
<dbReference type="PANTHER" id="PTHR24216">
    <property type="entry name" value="PAXILLIN-RELATED"/>
    <property type="match status" value="1"/>
</dbReference>
<feature type="compositionally biased region" description="Polar residues" evidence="1">
    <location>
        <begin position="1056"/>
        <end position="1082"/>
    </location>
</feature>
<feature type="transmembrane region" description="Helical" evidence="2">
    <location>
        <begin position="274"/>
        <end position="302"/>
    </location>
</feature>
<evidence type="ECO:0000313" key="3">
    <source>
        <dbReference type="EMBL" id="RPD53943.1"/>
    </source>
</evidence>
<reference evidence="3" key="1">
    <citation type="journal article" date="2018" name="Genome Biol. Evol.">
        <title>Genomics and development of Lentinus tigrinus, a white-rot wood-decaying mushroom with dimorphic fruiting bodies.</title>
        <authorList>
            <person name="Wu B."/>
            <person name="Xu Z."/>
            <person name="Knudson A."/>
            <person name="Carlson A."/>
            <person name="Chen N."/>
            <person name="Kovaka S."/>
            <person name="LaButti K."/>
            <person name="Lipzen A."/>
            <person name="Pennachio C."/>
            <person name="Riley R."/>
            <person name="Schakwitz W."/>
            <person name="Umezawa K."/>
            <person name="Ohm R.A."/>
            <person name="Grigoriev I.V."/>
            <person name="Nagy L.G."/>
            <person name="Gibbons J."/>
            <person name="Hibbett D."/>
        </authorList>
    </citation>
    <scope>NUCLEOTIDE SEQUENCE [LARGE SCALE GENOMIC DNA]</scope>
    <source>
        <strain evidence="3">ALCF2SS1-6</strain>
    </source>
</reference>
<feature type="compositionally biased region" description="Low complexity" evidence="1">
    <location>
        <begin position="688"/>
        <end position="697"/>
    </location>
</feature>